<feature type="region of interest" description="Disordered" evidence="1">
    <location>
        <begin position="40"/>
        <end position="109"/>
    </location>
</feature>
<evidence type="ECO:0000256" key="1">
    <source>
        <dbReference type="SAM" id="MobiDB-lite"/>
    </source>
</evidence>
<gene>
    <name evidence="2" type="ORF">SAMN05421828_104148</name>
</gene>
<keyword evidence="3" id="KW-1185">Reference proteome</keyword>
<organism evidence="2 3">
    <name type="scientific">Acidiphilium rubrum</name>
    <dbReference type="NCBI Taxonomy" id="526"/>
    <lineage>
        <taxon>Bacteria</taxon>
        <taxon>Pseudomonadati</taxon>
        <taxon>Pseudomonadota</taxon>
        <taxon>Alphaproteobacteria</taxon>
        <taxon>Acetobacterales</taxon>
        <taxon>Acidocellaceae</taxon>
        <taxon>Acidiphilium</taxon>
    </lineage>
</organism>
<dbReference type="Proteomes" id="UP000186308">
    <property type="component" value="Unassembled WGS sequence"/>
</dbReference>
<dbReference type="EMBL" id="FTNE01000004">
    <property type="protein sequence ID" value="SIQ41071.1"/>
    <property type="molecule type" value="Genomic_DNA"/>
</dbReference>
<evidence type="ECO:0000313" key="3">
    <source>
        <dbReference type="Proteomes" id="UP000186308"/>
    </source>
</evidence>
<dbReference type="InterPro" id="IPR012644">
    <property type="entry name" value="CHP02300_FYDLN_acid"/>
</dbReference>
<dbReference type="Pfam" id="PF09538">
    <property type="entry name" value="FYDLN_acid"/>
    <property type="match status" value="1"/>
</dbReference>
<protein>
    <submittedName>
        <fullName evidence="2">TIGR02300 family protein</fullName>
    </submittedName>
</protein>
<dbReference type="AlphaFoldDB" id="A0A8G2CK89"/>
<sequence>MPKPELGDKHTCVSCGARFFDLGKSPAVCPKCGTEQPIEQPKLKRNAPIPDDVKKSPKAALVPGDDAEVDAVDDGADEDILEDADDLEDDADAIETDIEVERDADENER</sequence>
<accession>A0A8G2CK89</accession>
<comment type="caution">
    <text evidence="2">The sequence shown here is derived from an EMBL/GenBank/DDBJ whole genome shotgun (WGS) entry which is preliminary data.</text>
</comment>
<proteinExistence type="predicted"/>
<reference evidence="2 3" key="1">
    <citation type="submission" date="2017-01" db="EMBL/GenBank/DDBJ databases">
        <authorList>
            <person name="Varghese N."/>
            <person name="Submissions S."/>
        </authorList>
    </citation>
    <scope>NUCLEOTIDE SEQUENCE [LARGE SCALE GENOMIC DNA]</scope>
    <source>
        <strain evidence="2 3">ATCC 35905</strain>
    </source>
</reference>
<feature type="compositionally biased region" description="Acidic residues" evidence="1">
    <location>
        <begin position="65"/>
        <end position="109"/>
    </location>
</feature>
<name>A0A8G2CK89_ACIRU</name>
<dbReference type="OrthoDB" id="9815689at2"/>
<evidence type="ECO:0000313" key="2">
    <source>
        <dbReference type="EMBL" id="SIQ41071.1"/>
    </source>
</evidence>